<evidence type="ECO:0000256" key="1">
    <source>
        <dbReference type="SAM" id="MobiDB-lite"/>
    </source>
</evidence>
<name>A0A7G5CG04_9CAUD</name>
<dbReference type="RefSeq" id="YP_010672163.1">
    <property type="nucleotide sequence ID" value="NC_070975.1"/>
</dbReference>
<dbReference type="GeneID" id="77948433"/>
<evidence type="ECO:0000313" key="3">
    <source>
        <dbReference type="Proteomes" id="UP000515562"/>
    </source>
</evidence>
<protein>
    <submittedName>
        <fullName evidence="2">Uncharacterized protein</fullName>
    </submittedName>
</protein>
<dbReference type="EMBL" id="MT664722">
    <property type="protein sequence ID" value="QMV48206.1"/>
    <property type="molecule type" value="Genomic_DNA"/>
</dbReference>
<keyword evidence="3" id="KW-1185">Reference proteome</keyword>
<proteinExistence type="predicted"/>
<feature type="region of interest" description="Disordered" evidence="1">
    <location>
        <begin position="194"/>
        <end position="221"/>
    </location>
</feature>
<reference evidence="2 3" key="1">
    <citation type="submission" date="2020-06" db="EMBL/GenBank/DDBJ databases">
        <title>Isolation and characterization of P59,a proteus mirabilis phage with C3 morphology.</title>
        <authorList>
            <person name="Li S."/>
        </authorList>
    </citation>
    <scope>NUCLEOTIDE SEQUENCE [LARGE SCALE GENOMIC DNA]</scope>
</reference>
<sequence length="289" mass="28759">MANFLGSLWDSAMVPVNSAIDTTKDLFKGDTKGALGNIKHLPGDSERANSKLLNSLGVRGWVGDHPNETAAAVIAATLGGPVLLGGSAGAGAGGTGASTVGGTGMSAYLGPSVGSGAPTTTFPGLLNAGTASSTQAASMAPAASFASPQAAYAAGQGQGLGATNAILNAGNAGIGNPLSTGGASQFTPAMLQRSGAEAAANAGPGMQSVSPEGFGKLPQEASEASKPFDYELLMKTLQSVIPSEQRAPSGMPVSSGGVRTGFNFDRKIYENPLLTRAYGELYMNPTSYK</sequence>
<dbReference type="KEGG" id="vg:77948433"/>
<organism evidence="2 3">
    <name type="scientific">Proteus phage Vb_PmiP-P59</name>
    <dbReference type="NCBI Taxonomy" id="2754975"/>
    <lineage>
        <taxon>Viruses</taxon>
        <taxon>Duplodnaviria</taxon>
        <taxon>Heunggongvirae</taxon>
        <taxon>Uroviricota</taxon>
        <taxon>Caudoviricetes</taxon>
        <taxon>Grimontviridae</taxon>
        <taxon>Privateervirus</taxon>
        <taxon>Privateervirus P59</taxon>
    </lineage>
</organism>
<dbReference type="Proteomes" id="UP000515562">
    <property type="component" value="Segment"/>
</dbReference>
<evidence type="ECO:0000313" key="2">
    <source>
        <dbReference type="EMBL" id="QMV48206.1"/>
    </source>
</evidence>
<accession>A0A7G5CG04</accession>